<dbReference type="InterPro" id="IPR051396">
    <property type="entry name" value="Bact_Antivir_Def_Nuclease"/>
</dbReference>
<gene>
    <name evidence="3" type="ORF">DKU92_01880</name>
</gene>
<proteinExistence type="predicted"/>
<dbReference type="InterPro" id="IPR041685">
    <property type="entry name" value="AAA_GajA/Old/RecF-like"/>
</dbReference>
<protein>
    <submittedName>
        <fullName evidence="3">Recombination protein RecF</fullName>
    </submittedName>
</protein>
<comment type="caution">
    <text evidence="3">The sequence shown here is derived from an EMBL/GenBank/DDBJ whole genome shotgun (WGS) entry which is preliminary data.</text>
</comment>
<dbReference type="EMBL" id="AAHCYL010000002">
    <property type="protein sequence ID" value="EBU7166044.1"/>
    <property type="molecule type" value="Genomic_DNA"/>
</dbReference>
<dbReference type="InterPro" id="IPR034139">
    <property type="entry name" value="TOPRIM_OLD"/>
</dbReference>
<dbReference type="Gene3D" id="3.40.50.300">
    <property type="entry name" value="P-loop containing nucleotide triphosphate hydrolases"/>
    <property type="match status" value="1"/>
</dbReference>
<feature type="domain" description="OLD protein-like TOPRIM" evidence="2">
    <location>
        <begin position="438"/>
        <end position="505"/>
    </location>
</feature>
<dbReference type="InterPro" id="IPR027417">
    <property type="entry name" value="P-loop_NTPase"/>
</dbReference>
<organism evidence="3">
    <name type="scientific">Salmonella enterica subsp. enterica serovar Stockholm</name>
    <dbReference type="NCBI Taxonomy" id="2565057"/>
    <lineage>
        <taxon>Bacteria</taxon>
        <taxon>Pseudomonadati</taxon>
        <taxon>Pseudomonadota</taxon>
        <taxon>Gammaproteobacteria</taxon>
        <taxon>Enterobacterales</taxon>
        <taxon>Enterobacteriaceae</taxon>
        <taxon>Salmonella</taxon>
    </lineage>
</organism>
<dbReference type="Pfam" id="PF13175">
    <property type="entry name" value="AAA_15"/>
    <property type="match status" value="1"/>
</dbReference>
<dbReference type="Pfam" id="PF20469">
    <property type="entry name" value="OLD-like_TOPRIM"/>
    <property type="match status" value="1"/>
</dbReference>
<evidence type="ECO:0000313" key="3">
    <source>
        <dbReference type="EMBL" id="EBU7166044.1"/>
    </source>
</evidence>
<reference evidence="3" key="1">
    <citation type="submission" date="2018-05" db="EMBL/GenBank/DDBJ databases">
        <authorList>
            <person name="Ashton P.M."/>
            <person name="Dallman T."/>
            <person name="Nair S."/>
            <person name="De Pinna E."/>
            <person name="Peters T."/>
            <person name="Grant K."/>
        </authorList>
    </citation>
    <scope>NUCLEOTIDE SEQUENCE</scope>
    <source>
        <strain evidence="3">400311</strain>
    </source>
</reference>
<dbReference type="AlphaFoldDB" id="A0A5I8V6F2"/>
<evidence type="ECO:0000259" key="1">
    <source>
        <dbReference type="Pfam" id="PF13175"/>
    </source>
</evidence>
<sequence length="710" mass="80188">MFIKTLSVRNFRNFKATSLSFKKECVNTIVGENSSGKTNIFEAMRLILDDTLPYYKRYLVENDFHRGLGTAFGHWVIISLEFDEIGGDEESELLCQLNTTVNGGGTGRITYIYRPQFYIREQLFNLNDIEDIDQRRSAYNILKEQYSIDKTTYESLVLCQGTADFTDDGLYSHVVGDFNDCLFPDPKLERIDLIGNRQRGYNIQDNISCTYARALRDVVSELKNNRFNPFQKLLEYVSKGIDNDDALSENIKSVNDRISSIEEVKRLSEGILLSITNAVGTTYSPVLNVTSELPCELKELVKVLQLKAGDSLCEGYVSELSEMSLGGANLIYLALKLYEYEEGISKNLLANFLIIEEPEAHIHTHIQKSLFSNLKNNKTQVFISTHSTHISSVSNISTTNVLVKNGLETISCSPSNGLEKEKINRIERFLDAIRTDILFAKNVILIEGDAEEILIPHLVKNSFGITLDELGISLISVRGTGFELLSSLFHSDRIKKKCAILTDDDINLYGDNKPDYLSQDDYNKAVNSAESGVARKVILDEIVRNNAFIRAYFSKYTFEIDLVLSGAVRYFDAIAAESFEKKAYYTPYQEAFQSSDRQKIGCYALKLANKHKKGWFAMMLVDKLDADFPIPKALCQSLGFTGDFNKFTLAKMVRYRSEIIKNKDGSDLLNNILGQDDLAFIIDNIDAALDIFKAHYPNDPLTSLLEVHHG</sequence>
<name>A0A5I8V6F2_SALET</name>
<dbReference type="CDD" id="cd01026">
    <property type="entry name" value="TOPRIM_OLD"/>
    <property type="match status" value="1"/>
</dbReference>
<accession>A0A5I8V6F2</accession>
<dbReference type="PANTHER" id="PTHR43581">
    <property type="entry name" value="ATP/GTP PHOSPHATASE"/>
    <property type="match status" value="1"/>
</dbReference>
<dbReference type="PANTHER" id="PTHR43581:SF4">
    <property type="entry name" value="ATP_GTP PHOSPHATASE"/>
    <property type="match status" value="1"/>
</dbReference>
<dbReference type="SUPFAM" id="SSF52540">
    <property type="entry name" value="P-loop containing nucleoside triphosphate hydrolases"/>
    <property type="match status" value="1"/>
</dbReference>
<feature type="domain" description="Endonuclease GajA/Old nuclease/RecF-like AAA" evidence="1">
    <location>
        <begin position="1"/>
        <end position="390"/>
    </location>
</feature>
<evidence type="ECO:0000259" key="2">
    <source>
        <dbReference type="Pfam" id="PF20469"/>
    </source>
</evidence>